<dbReference type="STRING" id="293826.Amet_1810"/>
<dbReference type="RefSeq" id="WP_012063015.1">
    <property type="nucleotide sequence ID" value="NC_009633.1"/>
</dbReference>
<dbReference type="OrthoDB" id="9883843at2"/>
<keyword evidence="3" id="KW-1185">Reference proteome</keyword>
<feature type="transmembrane region" description="Helical" evidence="1">
    <location>
        <begin position="38"/>
        <end position="56"/>
    </location>
</feature>
<proteinExistence type="predicted"/>
<evidence type="ECO:0000313" key="3">
    <source>
        <dbReference type="Proteomes" id="UP000001572"/>
    </source>
</evidence>
<reference evidence="3" key="1">
    <citation type="journal article" date="2016" name="Genome Announc.">
        <title>Complete genome sequence of Alkaliphilus metalliredigens strain QYMF, an alkaliphilic and metal-reducing bacterium isolated from borax-contaminated leachate ponds.</title>
        <authorList>
            <person name="Hwang C."/>
            <person name="Copeland A."/>
            <person name="Lucas S."/>
            <person name="Lapidus A."/>
            <person name="Barry K."/>
            <person name="Detter J.C."/>
            <person name="Glavina Del Rio T."/>
            <person name="Hammon N."/>
            <person name="Israni S."/>
            <person name="Dalin E."/>
            <person name="Tice H."/>
            <person name="Pitluck S."/>
            <person name="Chertkov O."/>
            <person name="Brettin T."/>
            <person name="Bruce D."/>
            <person name="Han C."/>
            <person name="Schmutz J."/>
            <person name="Larimer F."/>
            <person name="Land M.L."/>
            <person name="Hauser L."/>
            <person name="Kyrpides N."/>
            <person name="Mikhailova N."/>
            <person name="Ye Q."/>
            <person name="Zhou J."/>
            <person name="Richardson P."/>
            <person name="Fields M.W."/>
        </authorList>
    </citation>
    <scope>NUCLEOTIDE SEQUENCE [LARGE SCALE GENOMIC DNA]</scope>
    <source>
        <strain evidence="3">QYMF</strain>
    </source>
</reference>
<dbReference type="KEGG" id="amt:Amet_1810"/>
<dbReference type="EMBL" id="CP000724">
    <property type="protein sequence ID" value="ABR47980.1"/>
    <property type="molecule type" value="Genomic_DNA"/>
</dbReference>
<organism evidence="2 3">
    <name type="scientific">Alkaliphilus metalliredigens (strain QYMF)</name>
    <dbReference type="NCBI Taxonomy" id="293826"/>
    <lineage>
        <taxon>Bacteria</taxon>
        <taxon>Bacillati</taxon>
        <taxon>Bacillota</taxon>
        <taxon>Clostridia</taxon>
        <taxon>Peptostreptococcales</taxon>
        <taxon>Natronincolaceae</taxon>
        <taxon>Alkaliphilus</taxon>
    </lineage>
</organism>
<feature type="transmembrane region" description="Helical" evidence="1">
    <location>
        <begin position="12"/>
        <end position="32"/>
    </location>
</feature>
<dbReference type="HOGENOM" id="CLU_1801995_0_0_9"/>
<name>A6TP62_ALKMQ</name>
<keyword evidence="1" id="KW-0472">Membrane</keyword>
<dbReference type="AlphaFoldDB" id="A6TP62"/>
<protein>
    <submittedName>
        <fullName evidence="2">Uncharacterized protein</fullName>
    </submittedName>
</protein>
<keyword evidence="1" id="KW-1133">Transmembrane helix</keyword>
<accession>A6TP62</accession>
<gene>
    <name evidence="2" type="ordered locus">Amet_1810</name>
</gene>
<evidence type="ECO:0000256" key="1">
    <source>
        <dbReference type="SAM" id="Phobius"/>
    </source>
</evidence>
<keyword evidence="1" id="KW-0812">Transmembrane</keyword>
<dbReference type="Proteomes" id="UP000001572">
    <property type="component" value="Chromosome"/>
</dbReference>
<sequence>MDKSKLYMGMRLKMFFTMFIMLVMFQIIIGLIFSNSEIYWSTVMIISVMFSVFGAAQYKRAVIGIPIEDKEAFKRFLREYLECAGVKIVSENKDTFILKPKFDLITYRWIVKEELSINLSENQATIVGPSSYVNKIKLIVDTN</sequence>
<evidence type="ECO:0000313" key="2">
    <source>
        <dbReference type="EMBL" id="ABR47980.1"/>
    </source>
</evidence>